<evidence type="ECO:0000313" key="4">
    <source>
        <dbReference type="EMBL" id="CAH2018019.1"/>
    </source>
</evidence>
<gene>
    <name evidence="2" type="ORF">ACAOBT_LOCUS35867</name>
    <name evidence="3" type="ORF">ACAOBT_LOCUS36289</name>
    <name evidence="4" type="ORF">ACAOBT_LOCUS36383</name>
    <name evidence="5" type="ORF">ACAOBT_LOCUS37524</name>
</gene>
<dbReference type="EMBL" id="CAKOFQ010009494">
    <property type="protein sequence ID" value="CAH2017881.1"/>
    <property type="molecule type" value="Genomic_DNA"/>
</dbReference>
<proteinExistence type="predicted"/>
<evidence type="ECO:0000256" key="1">
    <source>
        <dbReference type="SAM" id="MobiDB-lite"/>
    </source>
</evidence>
<feature type="region of interest" description="Disordered" evidence="1">
    <location>
        <begin position="1"/>
        <end position="63"/>
    </location>
</feature>
<dbReference type="AlphaFoldDB" id="A0A9P0QDP3"/>
<dbReference type="EMBL" id="CAKOFQ010009163">
    <property type="protein sequence ID" value="CAH2017204.1"/>
    <property type="molecule type" value="Genomic_DNA"/>
</dbReference>
<keyword evidence="6" id="KW-1185">Reference proteome</keyword>
<name>A0A9P0QDP3_ACAOB</name>
<dbReference type="OrthoDB" id="7367179at2759"/>
<dbReference type="EMBL" id="CAKOFQ010009570">
    <property type="protein sequence ID" value="CAH2018019.1"/>
    <property type="molecule type" value="Genomic_DNA"/>
</dbReference>
<protein>
    <submittedName>
        <fullName evidence="4">Uncharacterized protein</fullName>
    </submittedName>
</protein>
<feature type="compositionally biased region" description="Acidic residues" evidence="1">
    <location>
        <begin position="26"/>
        <end position="43"/>
    </location>
</feature>
<reference evidence="4" key="1">
    <citation type="submission" date="2022-03" db="EMBL/GenBank/DDBJ databases">
        <authorList>
            <person name="Sayadi A."/>
        </authorList>
    </citation>
    <scope>NUCLEOTIDE SEQUENCE</scope>
</reference>
<comment type="caution">
    <text evidence="4">The sequence shown here is derived from an EMBL/GenBank/DDBJ whole genome shotgun (WGS) entry which is preliminary data.</text>
</comment>
<dbReference type="EMBL" id="CAKOFQ010010660">
    <property type="protein sequence ID" value="CAH2019960.1"/>
    <property type="molecule type" value="Genomic_DNA"/>
</dbReference>
<accession>A0A9P0QDP3</accession>
<evidence type="ECO:0000313" key="2">
    <source>
        <dbReference type="EMBL" id="CAH2017204.1"/>
    </source>
</evidence>
<evidence type="ECO:0000313" key="3">
    <source>
        <dbReference type="EMBL" id="CAH2017881.1"/>
    </source>
</evidence>
<evidence type="ECO:0000313" key="6">
    <source>
        <dbReference type="Proteomes" id="UP001152888"/>
    </source>
</evidence>
<dbReference type="Proteomes" id="UP001152888">
    <property type="component" value="Unassembled WGS sequence"/>
</dbReference>
<organism evidence="4 6">
    <name type="scientific">Acanthoscelides obtectus</name>
    <name type="common">Bean weevil</name>
    <name type="synonym">Bruchus obtectus</name>
    <dbReference type="NCBI Taxonomy" id="200917"/>
    <lineage>
        <taxon>Eukaryota</taxon>
        <taxon>Metazoa</taxon>
        <taxon>Ecdysozoa</taxon>
        <taxon>Arthropoda</taxon>
        <taxon>Hexapoda</taxon>
        <taxon>Insecta</taxon>
        <taxon>Pterygota</taxon>
        <taxon>Neoptera</taxon>
        <taxon>Endopterygota</taxon>
        <taxon>Coleoptera</taxon>
        <taxon>Polyphaga</taxon>
        <taxon>Cucujiformia</taxon>
        <taxon>Chrysomeloidea</taxon>
        <taxon>Chrysomelidae</taxon>
        <taxon>Bruchinae</taxon>
        <taxon>Bruchini</taxon>
        <taxon>Acanthoscelides</taxon>
    </lineage>
</organism>
<feature type="compositionally biased region" description="Basic and acidic residues" evidence="1">
    <location>
        <begin position="1"/>
        <end position="25"/>
    </location>
</feature>
<sequence>MNAAARRQDQSVSKDADREYEMEKENELDEFDSDFIDTEDENCTDGQELERQKKSKRKRKPENIHWAREKTKRNGMEGKDYLGYSRSKTGQILHNSETQCRSLGPACSSMKCLKYKKRHCNIITHEERLSIFKKFWTDMSWEQKQIDICSKFDGKRETRRKYVKFHNREIELPTDYVKVTREARLKPEPYEVKYMNHTDFRNYDIKDQMVYHSISPGKKAHDPTVTNLREIHYQSKGKIQINLQF</sequence>
<evidence type="ECO:0000313" key="5">
    <source>
        <dbReference type="EMBL" id="CAH2019960.1"/>
    </source>
</evidence>